<accession>A0AAU7B073</accession>
<gene>
    <name evidence="4" type="primary">echA8_3</name>
    <name evidence="4" type="ORF">DSM112329_04287</name>
</gene>
<dbReference type="Gene3D" id="3.90.226.10">
    <property type="entry name" value="2-enoyl-CoA Hydratase, Chain A, domain 1"/>
    <property type="match status" value="1"/>
</dbReference>
<sequence>MGSPEVVTYRVKNGVGTITLDNPPANSYDLQVMQSLGSAVDEAIASDANVVILRSGSTKFFSAGADVKKFLEGDVEGNMEMIRTSQATFKRMGAARQVFIAHINGHALGGGLEITLGCDLRFASEGRYKLGTPEVTLGLLPGNGGTQRLTRLIGASRAMELLLTGRTFSVEDAVQFGLIHGVFPAEKAEDAVREVAERLAAGPTLALAAIKRCVHEGSQLALDDGLALEQDLVEDLFRSADGLEGMTAFVEKRPAEFTGA</sequence>
<dbReference type="InterPro" id="IPR001753">
    <property type="entry name" value="Enoyl-CoA_hydra/iso"/>
</dbReference>
<dbReference type="SUPFAM" id="SSF52096">
    <property type="entry name" value="ClpP/crotonase"/>
    <property type="match status" value="1"/>
</dbReference>
<reference evidence="4" key="1">
    <citation type="submission" date="2022-12" db="EMBL/GenBank/DDBJ databases">
        <title>Paraconexibacter alkalitolerans sp. nov. and Baekduia alba sp. nov., isolated from soil and emended description of the genera Paraconexibacter (Chun et al., 2020) and Baekduia (An et al., 2020).</title>
        <authorList>
            <person name="Vieira S."/>
            <person name="Huber K.J."/>
            <person name="Geppert A."/>
            <person name="Wolf J."/>
            <person name="Neumann-Schaal M."/>
            <person name="Muesken M."/>
            <person name="Overmann J."/>
        </authorList>
    </citation>
    <scope>NUCLEOTIDE SEQUENCE</scope>
    <source>
        <strain evidence="4">AEG42_29</strain>
    </source>
</reference>
<proteinExistence type="inferred from homology"/>
<dbReference type="InterPro" id="IPR014748">
    <property type="entry name" value="Enoyl-CoA_hydra_C"/>
</dbReference>
<dbReference type="InterPro" id="IPR018376">
    <property type="entry name" value="Enoyl-CoA_hyd/isom_CS"/>
</dbReference>
<keyword evidence="2 4" id="KW-0456">Lyase</keyword>
<dbReference type="InterPro" id="IPR029045">
    <property type="entry name" value="ClpP/crotonase-like_dom_sf"/>
</dbReference>
<dbReference type="CDD" id="cd06558">
    <property type="entry name" value="crotonase-like"/>
    <property type="match status" value="1"/>
</dbReference>
<dbReference type="PANTHER" id="PTHR11941">
    <property type="entry name" value="ENOYL-COA HYDRATASE-RELATED"/>
    <property type="match status" value="1"/>
</dbReference>
<evidence type="ECO:0000313" key="4">
    <source>
        <dbReference type="EMBL" id="XAY07406.1"/>
    </source>
</evidence>
<evidence type="ECO:0000256" key="2">
    <source>
        <dbReference type="ARBA" id="ARBA00023239"/>
    </source>
</evidence>
<dbReference type="Gene3D" id="1.10.12.10">
    <property type="entry name" value="Lyase 2-enoyl-coa Hydratase, Chain A, domain 2"/>
    <property type="match status" value="1"/>
</dbReference>
<dbReference type="RefSeq" id="WP_354698601.1">
    <property type="nucleotide sequence ID" value="NZ_CP114014.1"/>
</dbReference>
<name>A0AAU7B073_9ACTN</name>
<dbReference type="EMBL" id="CP114014">
    <property type="protein sequence ID" value="XAY07406.1"/>
    <property type="molecule type" value="Genomic_DNA"/>
</dbReference>
<dbReference type="Pfam" id="PF00378">
    <property type="entry name" value="ECH_1"/>
    <property type="match status" value="1"/>
</dbReference>
<evidence type="ECO:0000256" key="3">
    <source>
        <dbReference type="RuleBase" id="RU003707"/>
    </source>
</evidence>
<evidence type="ECO:0000256" key="1">
    <source>
        <dbReference type="ARBA" id="ARBA00005254"/>
    </source>
</evidence>
<dbReference type="GO" id="GO:0004300">
    <property type="term" value="F:enoyl-CoA hydratase activity"/>
    <property type="evidence" value="ECO:0007669"/>
    <property type="project" value="UniProtKB-EC"/>
</dbReference>
<dbReference type="EC" id="4.2.1.17" evidence="4"/>
<dbReference type="PROSITE" id="PS00166">
    <property type="entry name" value="ENOYL_COA_HYDRATASE"/>
    <property type="match status" value="1"/>
</dbReference>
<dbReference type="FunFam" id="1.10.12.10:FF:000001">
    <property type="entry name" value="Probable enoyl-CoA hydratase, mitochondrial"/>
    <property type="match status" value="1"/>
</dbReference>
<organism evidence="4">
    <name type="scientific">Paraconexibacter sp. AEG42_29</name>
    <dbReference type="NCBI Taxonomy" id="2997339"/>
    <lineage>
        <taxon>Bacteria</taxon>
        <taxon>Bacillati</taxon>
        <taxon>Actinomycetota</taxon>
        <taxon>Thermoleophilia</taxon>
        <taxon>Solirubrobacterales</taxon>
        <taxon>Paraconexibacteraceae</taxon>
        <taxon>Paraconexibacter</taxon>
    </lineage>
</organism>
<protein>
    <submittedName>
        <fullName evidence="4">Enoyl-CoA hydratase echA8</fullName>
        <ecNumber evidence="4">4.2.1.17</ecNumber>
    </submittedName>
</protein>
<dbReference type="AlphaFoldDB" id="A0AAU7B073"/>
<dbReference type="PANTHER" id="PTHR11941:SF141">
    <property type="entry name" value="ENOYL-COA HYDRATASE_ISOMERASE-RELATED"/>
    <property type="match status" value="1"/>
</dbReference>
<comment type="similarity">
    <text evidence="1 3">Belongs to the enoyl-CoA hydratase/isomerase family.</text>
</comment>
<dbReference type="GO" id="GO:0006635">
    <property type="term" value="P:fatty acid beta-oxidation"/>
    <property type="evidence" value="ECO:0007669"/>
    <property type="project" value="TreeGrafter"/>
</dbReference>
<dbReference type="KEGG" id="parq:DSM112329_04287"/>